<dbReference type="VEuPathDB" id="AmoebaDB:ENU1_007060"/>
<protein>
    <submittedName>
        <fullName evidence="2">Uncharacterized protein</fullName>
    </submittedName>
</protein>
<evidence type="ECO:0000313" key="2">
    <source>
        <dbReference type="EMBL" id="EKE42875.1"/>
    </source>
</evidence>
<feature type="compositionally biased region" description="Polar residues" evidence="1">
    <location>
        <begin position="146"/>
        <end position="155"/>
    </location>
</feature>
<feature type="region of interest" description="Disordered" evidence="1">
    <location>
        <begin position="143"/>
        <end position="162"/>
    </location>
</feature>
<feature type="compositionally biased region" description="Basic residues" evidence="1">
    <location>
        <begin position="254"/>
        <end position="269"/>
    </location>
</feature>
<proteinExistence type="predicted"/>
<organism evidence="2 3">
    <name type="scientific">Entamoeba nuttalli (strain P19)</name>
    <name type="common">Amoeba</name>
    <dbReference type="NCBI Taxonomy" id="1076696"/>
    <lineage>
        <taxon>Eukaryota</taxon>
        <taxon>Amoebozoa</taxon>
        <taxon>Evosea</taxon>
        <taxon>Archamoebae</taxon>
        <taxon>Mastigamoebida</taxon>
        <taxon>Entamoebidae</taxon>
        <taxon>Entamoeba</taxon>
    </lineage>
</organism>
<name>K2I213_ENTNP</name>
<evidence type="ECO:0000313" key="3">
    <source>
        <dbReference type="Proteomes" id="UP000006769"/>
    </source>
</evidence>
<dbReference type="Proteomes" id="UP000006769">
    <property type="component" value="Unassembled WGS sequence"/>
</dbReference>
<dbReference type="OrthoDB" id="29575at2759"/>
<accession>K2I213</accession>
<dbReference type="RefSeq" id="XP_008854793.1">
    <property type="nucleotide sequence ID" value="XM_008856571.1"/>
</dbReference>
<sequence length="284" mass="32275">MSCGCQANSNFCPSFTQDGTNDLERAYLMASTDIVLENNTSSKNCFDTEKKTLPLSLFDNPSSVLGKRKEMTSKEKRKIRPIDSKNQGIMTNELKENQNSTQPQENNGVLEEQAEVCSMPHTNVCCEEQNSKEEMKKLEENKKIDGNQTQTTSTSIEEDVSMKEEDFEEDFKELAQSEIHLFEQASAIFLTASNNIKLKKESGITKDELEVVKRACDVLGSGVEESSINQEELDKIFLQSDSTMSNSSEDYQYHKKREEKKPKRNQGLNRVKRVISIHNILQPH</sequence>
<feature type="compositionally biased region" description="Polar residues" evidence="1">
    <location>
        <begin position="239"/>
        <end position="250"/>
    </location>
</feature>
<feature type="region of interest" description="Disordered" evidence="1">
    <location>
        <begin position="239"/>
        <end position="269"/>
    </location>
</feature>
<dbReference type="AlphaFoldDB" id="K2I213"/>
<dbReference type="EMBL" id="JH925222">
    <property type="protein sequence ID" value="EKE42875.1"/>
    <property type="molecule type" value="Genomic_DNA"/>
</dbReference>
<gene>
    <name evidence="2" type="ORF">ENU1_007060</name>
</gene>
<dbReference type="OMA" id="SEIHLFE"/>
<dbReference type="GeneID" id="20070966"/>
<reference evidence="2 3" key="1">
    <citation type="submission" date="2011-11" db="EMBL/GenBank/DDBJ databases">
        <authorList>
            <person name="Hannick L."/>
            <person name="Karamycheva S."/>
            <person name="Lorenzi H."/>
            <person name="Caler E."/>
        </authorList>
    </citation>
    <scope>NUCLEOTIDE SEQUENCE [LARGE SCALE GENOMIC DNA]</scope>
    <source>
        <strain evidence="2 3">P19</strain>
    </source>
</reference>
<evidence type="ECO:0000256" key="1">
    <source>
        <dbReference type="SAM" id="MobiDB-lite"/>
    </source>
</evidence>